<dbReference type="Gramene" id="TuG1812G0200002800.01.T01">
    <property type="protein sequence ID" value="TuG1812G0200002800.01.T01.cds244925"/>
    <property type="gene ID" value="TuG1812G0200002800.01"/>
</dbReference>
<feature type="compositionally biased region" description="Basic residues" evidence="1">
    <location>
        <begin position="66"/>
        <end position="88"/>
    </location>
</feature>
<sequence length="106" mass="11402">MWRGLGEVLVVAHPHLEDAAGHADLGAQGVHHAVVELLHAPAHAVRGLQHALLLLRRELDPEPLLARRRGRGGRPTHGRLHLARRGRPGGRGAAQLLARELGQRGG</sequence>
<dbReference type="EnsemblPlants" id="TuG1812G0200002800.01.T01">
    <property type="protein sequence ID" value="TuG1812G0200002800.01.T01.cds244925"/>
    <property type="gene ID" value="TuG1812G0200002800.01"/>
</dbReference>
<accession>A0A8R7PEU2</accession>
<proteinExistence type="predicted"/>
<protein>
    <submittedName>
        <fullName evidence="2">Uncharacterized protein</fullName>
    </submittedName>
</protein>
<dbReference type="Proteomes" id="UP000015106">
    <property type="component" value="Chromosome 2"/>
</dbReference>
<evidence type="ECO:0000313" key="2">
    <source>
        <dbReference type="EnsemblPlants" id="TuG1812G0200002800.01.T01.cds244925"/>
    </source>
</evidence>
<keyword evidence="3" id="KW-1185">Reference proteome</keyword>
<evidence type="ECO:0000256" key="1">
    <source>
        <dbReference type="SAM" id="MobiDB-lite"/>
    </source>
</evidence>
<organism evidence="2 3">
    <name type="scientific">Triticum urartu</name>
    <name type="common">Red wild einkorn</name>
    <name type="synonym">Crithodium urartu</name>
    <dbReference type="NCBI Taxonomy" id="4572"/>
    <lineage>
        <taxon>Eukaryota</taxon>
        <taxon>Viridiplantae</taxon>
        <taxon>Streptophyta</taxon>
        <taxon>Embryophyta</taxon>
        <taxon>Tracheophyta</taxon>
        <taxon>Spermatophyta</taxon>
        <taxon>Magnoliopsida</taxon>
        <taxon>Liliopsida</taxon>
        <taxon>Poales</taxon>
        <taxon>Poaceae</taxon>
        <taxon>BOP clade</taxon>
        <taxon>Pooideae</taxon>
        <taxon>Triticodae</taxon>
        <taxon>Triticeae</taxon>
        <taxon>Triticinae</taxon>
        <taxon>Triticum</taxon>
    </lineage>
</organism>
<feature type="region of interest" description="Disordered" evidence="1">
    <location>
        <begin position="66"/>
        <end position="93"/>
    </location>
</feature>
<reference evidence="3" key="1">
    <citation type="journal article" date="2013" name="Nature">
        <title>Draft genome of the wheat A-genome progenitor Triticum urartu.</title>
        <authorList>
            <person name="Ling H.Q."/>
            <person name="Zhao S."/>
            <person name="Liu D."/>
            <person name="Wang J."/>
            <person name="Sun H."/>
            <person name="Zhang C."/>
            <person name="Fan H."/>
            <person name="Li D."/>
            <person name="Dong L."/>
            <person name="Tao Y."/>
            <person name="Gao C."/>
            <person name="Wu H."/>
            <person name="Li Y."/>
            <person name="Cui Y."/>
            <person name="Guo X."/>
            <person name="Zheng S."/>
            <person name="Wang B."/>
            <person name="Yu K."/>
            <person name="Liang Q."/>
            <person name="Yang W."/>
            <person name="Lou X."/>
            <person name="Chen J."/>
            <person name="Feng M."/>
            <person name="Jian J."/>
            <person name="Zhang X."/>
            <person name="Luo G."/>
            <person name="Jiang Y."/>
            <person name="Liu J."/>
            <person name="Wang Z."/>
            <person name="Sha Y."/>
            <person name="Zhang B."/>
            <person name="Wu H."/>
            <person name="Tang D."/>
            <person name="Shen Q."/>
            <person name="Xue P."/>
            <person name="Zou S."/>
            <person name="Wang X."/>
            <person name="Liu X."/>
            <person name="Wang F."/>
            <person name="Yang Y."/>
            <person name="An X."/>
            <person name="Dong Z."/>
            <person name="Zhang K."/>
            <person name="Zhang X."/>
            <person name="Luo M.C."/>
            <person name="Dvorak J."/>
            <person name="Tong Y."/>
            <person name="Wang J."/>
            <person name="Yang H."/>
            <person name="Li Z."/>
            <person name="Wang D."/>
            <person name="Zhang A."/>
            <person name="Wang J."/>
        </authorList>
    </citation>
    <scope>NUCLEOTIDE SEQUENCE</scope>
    <source>
        <strain evidence="3">cv. G1812</strain>
    </source>
</reference>
<evidence type="ECO:0000313" key="3">
    <source>
        <dbReference type="Proteomes" id="UP000015106"/>
    </source>
</evidence>
<dbReference type="AlphaFoldDB" id="A0A8R7PEU2"/>
<reference evidence="2" key="2">
    <citation type="submission" date="2018-03" db="EMBL/GenBank/DDBJ databases">
        <title>The Triticum urartu genome reveals the dynamic nature of wheat genome evolution.</title>
        <authorList>
            <person name="Ling H."/>
            <person name="Ma B."/>
            <person name="Shi X."/>
            <person name="Liu H."/>
            <person name="Dong L."/>
            <person name="Sun H."/>
            <person name="Cao Y."/>
            <person name="Gao Q."/>
            <person name="Zheng S."/>
            <person name="Li Y."/>
            <person name="Yu Y."/>
            <person name="Du H."/>
            <person name="Qi M."/>
            <person name="Li Y."/>
            <person name="Yu H."/>
            <person name="Cui Y."/>
            <person name="Wang N."/>
            <person name="Chen C."/>
            <person name="Wu H."/>
            <person name="Zhao Y."/>
            <person name="Zhang J."/>
            <person name="Li Y."/>
            <person name="Zhou W."/>
            <person name="Zhang B."/>
            <person name="Hu W."/>
            <person name="Eijk M."/>
            <person name="Tang J."/>
            <person name="Witsenboer H."/>
            <person name="Zhao S."/>
            <person name="Li Z."/>
            <person name="Zhang A."/>
            <person name="Wang D."/>
            <person name="Liang C."/>
        </authorList>
    </citation>
    <scope>NUCLEOTIDE SEQUENCE [LARGE SCALE GENOMIC DNA]</scope>
    <source>
        <strain evidence="2">cv. G1812</strain>
    </source>
</reference>
<name>A0A8R7PEU2_TRIUA</name>
<reference evidence="2" key="3">
    <citation type="submission" date="2022-06" db="UniProtKB">
        <authorList>
            <consortium name="EnsemblPlants"/>
        </authorList>
    </citation>
    <scope>IDENTIFICATION</scope>
</reference>